<dbReference type="Pfam" id="PF07561">
    <property type="entry name" value="DUF1540"/>
    <property type="match status" value="1"/>
</dbReference>
<dbReference type="Proteomes" id="UP000242329">
    <property type="component" value="Unassembled WGS sequence"/>
</dbReference>
<name>A0A1M5R3N2_9FIRM</name>
<protein>
    <recommendedName>
        <fullName evidence="1">DUF1540 domain-containing protein</fullName>
    </recommendedName>
</protein>
<feature type="domain" description="DUF1540" evidence="1">
    <location>
        <begin position="9"/>
        <end position="51"/>
    </location>
</feature>
<organism evidence="2 3">
    <name type="scientific">Thermosyntropha lipolytica DSM 11003</name>
    <dbReference type="NCBI Taxonomy" id="1123382"/>
    <lineage>
        <taxon>Bacteria</taxon>
        <taxon>Bacillati</taxon>
        <taxon>Bacillota</taxon>
        <taxon>Clostridia</taxon>
        <taxon>Eubacteriales</taxon>
        <taxon>Syntrophomonadaceae</taxon>
        <taxon>Thermosyntropha</taxon>
    </lineage>
</organism>
<evidence type="ECO:0000313" key="3">
    <source>
        <dbReference type="Proteomes" id="UP000242329"/>
    </source>
</evidence>
<keyword evidence="3" id="KW-1185">Reference proteome</keyword>
<evidence type="ECO:0000259" key="1">
    <source>
        <dbReference type="Pfam" id="PF07561"/>
    </source>
</evidence>
<dbReference type="AlphaFoldDB" id="A0A1M5R3N2"/>
<dbReference type="EMBL" id="FQWY01000042">
    <property type="protein sequence ID" value="SHH20811.1"/>
    <property type="molecule type" value="Genomic_DNA"/>
</dbReference>
<dbReference type="OrthoDB" id="1756089at2"/>
<accession>A0A1M5R3N2</accession>
<evidence type="ECO:0000313" key="2">
    <source>
        <dbReference type="EMBL" id="SHH20811.1"/>
    </source>
</evidence>
<sequence length="54" mass="6071">MKMNGKQTISCSVSSCKHYDNNYCKLQQIQVSPISNVNSGCAEDENYCASYEKK</sequence>
<dbReference type="InterPro" id="IPR011437">
    <property type="entry name" value="DUF1540"/>
</dbReference>
<proteinExistence type="predicted"/>
<reference evidence="3" key="1">
    <citation type="submission" date="2016-11" db="EMBL/GenBank/DDBJ databases">
        <authorList>
            <person name="Varghese N."/>
            <person name="Submissions S."/>
        </authorList>
    </citation>
    <scope>NUCLEOTIDE SEQUENCE [LARGE SCALE GENOMIC DNA]</scope>
    <source>
        <strain evidence="3">DSM 11003</strain>
    </source>
</reference>
<gene>
    <name evidence="2" type="ORF">SAMN02745221_01931</name>
</gene>
<dbReference type="RefSeq" id="WP_084728452.1">
    <property type="nucleotide sequence ID" value="NZ_FQWY01000042.1"/>
</dbReference>